<gene>
    <name evidence="1" type="ORF">RND81_12G040500</name>
</gene>
<dbReference type="PANTHER" id="PTHR33710:SF81">
    <property type="entry name" value="ENDONUCLEASE_EXONUCLEASE_PHOSPHATASE DOMAIN-CONTAINING PROTEIN"/>
    <property type="match status" value="1"/>
</dbReference>
<organism evidence="1 2">
    <name type="scientific">Saponaria officinalis</name>
    <name type="common">Common soapwort</name>
    <name type="synonym">Lychnis saponaria</name>
    <dbReference type="NCBI Taxonomy" id="3572"/>
    <lineage>
        <taxon>Eukaryota</taxon>
        <taxon>Viridiplantae</taxon>
        <taxon>Streptophyta</taxon>
        <taxon>Embryophyta</taxon>
        <taxon>Tracheophyta</taxon>
        <taxon>Spermatophyta</taxon>
        <taxon>Magnoliopsida</taxon>
        <taxon>eudicotyledons</taxon>
        <taxon>Gunneridae</taxon>
        <taxon>Pentapetalae</taxon>
        <taxon>Caryophyllales</taxon>
        <taxon>Caryophyllaceae</taxon>
        <taxon>Caryophylleae</taxon>
        <taxon>Saponaria</taxon>
    </lineage>
</organism>
<protein>
    <recommendedName>
        <fullName evidence="3">Reverse transcriptase domain-containing protein</fullName>
    </recommendedName>
</protein>
<dbReference type="PANTHER" id="PTHR33710">
    <property type="entry name" value="BNAC02G09200D PROTEIN"/>
    <property type="match status" value="1"/>
</dbReference>
<comment type="caution">
    <text evidence="1">The sequence shown here is derived from an EMBL/GenBank/DDBJ whole genome shotgun (WGS) entry which is preliminary data.</text>
</comment>
<dbReference type="InterPro" id="IPR036691">
    <property type="entry name" value="Endo/exonu/phosph_ase_sf"/>
</dbReference>
<dbReference type="AlphaFoldDB" id="A0AAW1H749"/>
<evidence type="ECO:0008006" key="3">
    <source>
        <dbReference type="Google" id="ProtNLM"/>
    </source>
</evidence>
<dbReference type="EMBL" id="JBDFQZ010000012">
    <property type="protein sequence ID" value="KAK9671589.1"/>
    <property type="molecule type" value="Genomic_DNA"/>
</dbReference>
<dbReference type="Proteomes" id="UP001443914">
    <property type="component" value="Unassembled WGS sequence"/>
</dbReference>
<keyword evidence="2" id="KW-1185">Reference proteome</keyword>
<name>A0AAW1H749_SAPOF</name>
<evidence type="ECO:0000313" key="1">
    <source>
        <dbReference type="EMBL" id="KAK9671589.1"/>
    </source>
</evidence>
<dbReference type="SUPFAM" id="SSF56219">
    <property type="entry name" value="DNase I-like"/>
    <property type="match status" value="1"/>
</dbReference>
<sequence>MPHKVISNYQFHPNGRIWVLWNPMTVCVLAVVVHGQFIHCLVFHNGTCVSFQVTFIYTSNDPIVRRDLWSSLHQICGTVQEWLVLGDFNITRGNEERISASPPCLSDMLDFNSCLLRCGLDDLHCFGCEFTWSNKQEELSRVWCKLDRALGSDPWIRKFPSSSADFFPVGISDHSPAMVTIFEERVPQTSFSFLNCWVSDPAYYSTVQTAWRYSVPGSKLFRFFAKLRSVRRALKAFHRSNFSSVKRRVDDAKTTLERCQQQLQSKPDSVPLMKHEQSLLQHYIKLGNVELSILRQRAKVDGIIKNDSNTTFFYSRIRERQHTQFIGAISDHYGNTRTGLEEVASAFVDYYTTLLGTSVPVSALDTAIIFAGVCVDSEDWSGLCKPVTVIEISQALKGIGQNRSPRTDGFSSGFFIHTWDIIGTDLCDCVKDFFRTGRLVKQENTTLIALISKKKVATSVLDFRPTSCCTVVYKIFCRILTSRLQNVMGKLVGEEQTAFVQGRSIFENILLSQSLVKGYSWKFLTPRCFNQSGY</sequence>
<reference evidence="1" key="1">
    <citation type="submission" date="2024-03" db="EMBL/GenBank/DDBJ databases">
        <title>WGS assembly of Saponaria officinalis var. Norfolk2.</title>
        <authorList>
            <person name="Jenkins J."/>
            <person name="Shu S."/>
            <person name="Grimwood J."/>
            <person name="Barry K."/>
            <person name="Goodstein D."/>
            <person name="Schmutz J."/>
            <person name="Leebens-Mack J."/>
            <person name="Osbourn A."/>
        </authorList>
    </citation>
    <scope>NUCLEOTIDE SEQUENCE [LARGE SCALE GENOMIC DNA]</scope>
    <source>
        <strain evidence="1">JIC</strain>
    </source>
</reference>
<accession>A0AAW1H749</accession>
<dbReference type="Gene3D" id="3.60.10.10">
    <property type="entry name" value="Endonuclease/exonuclease/phosphatase"/>
    <property type="match status" value="1"/>
</dbReference>
<proteinExistence type="predicted"/>
<evidence type="ECO:0000313" key="2">
    <source>
        <dbReference type="Proteomes" id="UP001443914"/>
    </source>
</evidence>